<protein>
    <recommendedName>
        <fullName evidence="4">Secreted protein</fullName>
    </recommendedName>
</protein>
<gene>
    <name evidence="2" type="ORF">ACAOBT_LOCUS20919</name>
</gene>
<organism evidence="2 3">
    <name type="scientific">Acanthoscelides obtectus</name>
    <name type="common">Bean weevil</name>
    <name type="synonym">Bruchus obtectus</name>
    <dbReference type="NCBI Taxonomy" id="200917"/>
    <lineage>
        <taxon>Eukaryota</taxon>
        <taxon>Metazoa</taxon>
        <taxon>Ecdysozoa</taxon>
        <taxon>Arthropoda</taxon>
        <taxon>Hexapoda</taxon>
        <taxon>Insecta</taxon>
        <taxon>Pterygota</taxon>
        <taxon>Neoptera</taxon>
        <taxon>Endopterygota</taxon>
        <taxon>Coleoptera</taxon>
        <taxon>Polyphaga</taxon>
        <taxon>Cucujiformia</taxon>
        <taxon>Chrysomeloidea</taxon>
        <taxon>Chrysomelidae</taxon>
        <taxon>Bruchinae</taxon>
        <taxon>Bruchini</taxon>
        <taxon>Acanthoscelides</taxon>
    </lineage>
</organism>
<comment type="caution">
    <text evidence="2">The sequence shown here is derived from an EMBL/GenBank/DDBJ whole genome shotgun (WGS) entry which is preliminary data.</text>
</comment>
<feature type="signal peptide" evidence="1">
    <location>
        <begin position="1"/>
        <end position="16"/>
    </location>
</feature>
<dbReference type="AlphaFoldDB" id="A0A9P0LJR4"/>
<evidence type="ECO:0008006" key="4">
    <source>
        <dbReference type="Google" id="ProtNLM"/>
    </source>
</evidence>
<evidence type="ECO:0000313" key="2">
    <source>
        <dbReference type="EMBL" id="CAH1992531.1"/>
    </source>
</evidence>
<reference evidence="2" key="1">
    <citation type="submission" date="2022-03" db="EMBL/GenBank/DDBJ databases">
        <authorList>
            <person name="Sayadi A."/>
        </authorList>
    </citation>
    <scope>NUCLEOTIDE SEQUENCE</scope>
</reference>
<proteinExistence type="predicted"/>
<evidence type="ECO:0000313" key="3">
    <source>
        <dbReference type="Proteomes" id="UP001152888"/>
    </source>
</evidence>
<name>A0A9P0LJR4_ACAOB</name>
<keyword evidence="1" id="KW-0732">Signal</keyword>
<dbReference type="Proteomes" id="UP001152888">
    <property type="component" value="Unassembled WGS sequence"/>
</dbReference>
<accession>A0A9P0LJR4</accession>
<feature type="chain" id="PRO_5040421697" description="Secreted protein" evidence="1">
    <location>
        <begin position="17"/>
        <end position="120"/>
    </location>
</feature>
<sequence>MMMCIRVLYFVAVLQCSFVKHLHPFFFFRASLLWALRNLITRGKKILPIQTKRSLGLHRSHHRVIQYRRTPLLYFELLVCLKMCLWTGDQYDVSLRPFLCLENQAGHFRDQSVDRLFLMG</sequence>
<dbReference type="EMBL" id="CAKOFQ010007146">
    <property type="protein sequence ID" value="CAH1992531.1"/>
    <property type="molecule type" value="Genomic_DNA"/>
</dbReference>
<keyword evidence="3" id="KW-1185">Reference proteome</keyword>
<evidence type="ECO:0000256" key="1">
    <source>
        <dbReference type="SAM" id="SignalP"/>
    </source>
</evidence>